<evidence type="ECO:0000313" key="8">
    <source>
        <dbReference type="Proteomes" id="UP000709466"/>
    </source>
</evidence>
<dbReference type="EMBL" id="JAATOP010000005">
    <property type="protein sequence ID" value="NIY72632.1"/>
    <property type="molecule type" value="Genomic_DNA"/>
</dbReference>
<gene>
    <name evidence="7" type="ORF">HCZ30_09310</name>
</gene>
<protein>
    <submittedName>
        <fullName evidence="7">Lauroyl acyltransferase</fullName>
    </submittedName>
</protein>
<organism evidence="7 8">
    <name type="scientific">Marivivens donghaensis</name>
    <dbReference type="NCBI Taxonomy" id="1699413"/>
    <lineage>
        <taxon>Bacteria</taxon>
        <taxon>Pseudomonadati</taxon>
        <taxon>Pseudomonadota</taxon>
        <taxon>Alphaproteobacteria</taxon>
        <taxon>Rhodobacterales</taxon>
        <taxon>Paracoccaceae</taxon>
        <taxon>Marivivens group</taxon>
        <taxon>Marivivens</taxon>
    </lineage>
</organism>
<dbReference type="Proteomes" id="UP000709466">
    <property type="component" value="Unassembled WGS sequence"/>
</dbReference>
<name>A0ABX0VZN1_9RHOB</name>
<evidence type="ECO:0000256" key="2">
    <source>
        <dbReference type="ARBA" id="ARBA00022475"/>
    </source>
</evidence>
<evidence type="ECO:0000256" key="6">
    <source>
        <dbReference type="ARBA" id="ARBA00023315"/>
    </source>
</evidence>
<keyword evidence="2" id="KW-1003">Cell membrane</keyword>
<keyword evidence="3" id="KW-0997">Cell inner membrane</keyword>
<keyword evidence="8" id="KW-1185">Reference proteome</keyword>
<evidence type="ECO:0000256" key="5">
    <source>
        <dbReference type="ARBA" id="ARBA00023136"/>
    </source>
</evidence>
<keyword evidence="6 7" id="KW-0012">Acyltransferase</keyword>
<dbReference type="Pfam" id="PF03279">
    <property type="entry name" value="Lip_A_acyltrans"/>
    <property type="match status" value="1"/>
</dbReference>
<dbReference type="InterPro" id="IPR004960">
    <property type="entry name" value="LipA_acyltrans"/>
</dbReference>
<evidence type="ECO:0000256" key="4">
    <source>
        <dbReference type="ARBA" id="ARBA00022679"/>
    </source>
</evidence>
<reference evidence="7 8" key="1">
    <citation type="submission" date="2020-03" db="EMBL/GenBank/DDBJ databases">
        <title>Bacterial isolates of synthetic phycosphere.</title>
        <authorList>
            <person name="Fu H."/>
            <person name="Moran M.A."/>
        </authorList>
    </citation>
    <scope>NUCLEOTIDE SEQUENCE [LARGE SCALE GENOMIC DNA]</scope>
    <source>
        <strain evidence="7 8">HF1</strain>
    </source>
</reference>
<dbReference type="CDD" id="cd07984">
    <property type="entry name" value="LPLAT_LABLAT-like"/>
    <property type="match status" value="1"/>
</dbReference>
<dbReference type="PANTHER" id="PTHR30606">
    <property type="entry name" value="LIPID A BIOSYNTHESIS LAUROYL ACYLTRANSFERASE"/>
    <property type="match status" value="1"/>
</dbReference>
<keyword evidence="5" id="KW-0472">Membrane</keyword>
<comment type="subcellular location">
    <subcellularLocation>
        <location evidence="1">Cell inner membrane</location>
    </subcellularLocation>
</comment>
<evidence type="ECO:0000256" key="1">
    <source>
        <dbReference type="ARBA" id="ARBA00004533"/>
    </source>
</evidence>
<dbReference type="GO" id="GO:0016746">
    <property type="term" value="F:acyltransferase activity"/>
    <property type="evidence" value="ECO:0007669"/>
    <property type="project" value="UniProtKB-KW"/>
</dbReference>
<comment type="caution">
    <text evidence="7">The sequence shown here is derived from an EMBL/GenBank/DDBJ whole genome shotgun (WGS) entry which is preliminary data.</text>
</comment>
<dbReference type="PANTHER" id="PTHR30606:SF10">
    <property type="entry name" value="PHOSPHATIDYLINOSITOL MANNOSIDE ACYLTRANSFERASE"/>
    <property type="match status" value="1"/>
</dbReference>
<evidence type="ECO:0000256" key="3">
    <source>
        <dbReference type="ARBA" id="ARBA00022519"/>
    </source>
</evidence>
<dbReference type="RefSeq" id="WP_167638010.1">
    <property type="nucleotide sequence ID" value="NZ_JAATOP010000005.1"/>
</dbReference>
<evidence type="ECO:0000313" key="7">
    <source>
        <dbReference type="EMBL" id="NIY72632.1"/>
    </source>
</evidence>
<keyword evidence="4" id="KW-0808">Transferase</keyword>
<accession>A0ABX0VZN1</accession>
<sequence length="305" mass="33450">MSSDTTDKGTLSDRLIDAVLRTLIGGLMKMPFERRTALMGSVVRKVIGPLAGYRKRAMKNLALIYPDMAEAERRRVADGVLDNMGRTLIENYSWRELGERLNGAPVHGAGLPHIAEAKAAGRPVLFVTGHFSNHEVPRQVLTAMGYEIGGLYRPMKNKLVNEHYAKTMTEMSGPVFAQGRRGTAGFARHLKSGGMGTLLFDVAVPEGVLVDFLGHEAMTATSAADIALRMDALVVPYFAVRTANGFEVFIEEPIAHTDAATMMTEMTRRLEAHVTAHPEQWFWVHNRWKPQKARAAATIAPGPGS</sequence>
<proteinExistence type="predicted"/>